<protein>
    <submittedName>
        <fullName evidence="1">Uncharacterized protein</fullName>
    </submittedName>
</protein>
<dbReference type="AlphaFoldDB" id="A0A5D0HXD9"/>
<evidence type="ECO:0000313" key="2">
    <source>
        <dbReference type="Proteomes" id="UP000323930"/>
    </source>
</evidence>
<reference evidence="1 2" key="1">
    <citation type="submission" date="2019-08" db="EMBL/GenBank/DDBJ databases">
        <title>Seonamhaeicola sediminis sp. nov., isolated from marine sediment.</title>
        <authorList>
            <person name="Cao W.R."/>
        </authorList>
    </citation>
    <scope>NUCLEOTIDE SEQUENCE [LARGE SCALE GENOMIC DNA]</scope>
    <source>
        <strain evidence="1 2">B011</strain>
    </source>
</reference>
<proteinExistence type="predicted"/>
<name>A0A5D0HXD9_9FLAO</name>
<sequence>MEKRQKILINILEQAKTYLEEIGEFAPFGAIINSEGQEVPLGYYSDENIVDSLIAIEKLKEHIKDKIIDNNSKIGAIGVNVSINVNDEPSDALLVVITENGKEWSEDYYAYGLESNNLTWRYPALRSLQLRSITRKKI</sequence>
<accession>A0A5D0HXD9</accession>
<evidence type="ECO:0000313" key="1">
    <source>
        <dbReference type="EMBL" id="TYA74817.1"/>
    </source>
</evidence>
<keyword evidence="2" id="KW-1185">Reference proteome</keyword>
<dbReference type="RefSeq" id="WP_148544060.1">
    <property type="nucleotide sequence ID" value="NZ_VSDQ01000679.1"/>
</dbReference>
<organism evidence="1 2">
    <name type="scientific">Seonamhaeicola marinus</name>
    <dbReference type="NCBI Taxonomy" id="1912246"/>
    <lineage>
        <taxon>Bacteria</taxon>
        <taxon>Pseudomonadati</taxon>
        <taxon>Bacteroidota</taxon>
        <taxon>Flavobacteriia</taxon>
        <taxon>Flavobacteriales</taxon>
        <taxon>Flavobacteriaceae</taxon>
    </lineage>
</organism>
<dbReference type="Proteomes" id="UP000323930">
    <property type="component" value="Unassembled WGS sequence"/>
</dbReference>
<gene>
    <name evidence="1" type="ORF">FUA24_16040</name>
</gene>
<dbReference type="OrthoDB" id="1260336at2"/>
<comment type="caution">
    <text evidence="1">The sequence shown here is derived from an EMBL/GenBank/DDBJ whole genome shotgun (WGS) entry which is preliminary data.</text>
</comment>
<dbReference type="EMBL" id="VSDQ01000679">
    <property type="protein sequence ID" value="TYA74817.1"/>
    <property type="molecule type" value="Genomic_DNA"/>
</dbReference>